<proteinExistence type="predicted"/>
<accession>A0A2N9EJR5</accession>
<reference evidence="2" key="1">
    <citation type="submission" date="2018-02" db="EMBL/GenBank/DDBJ databases">
        <authorList>
            <person name="Cohen D.B."/>
            <person name="Kent A.D."/>
        </authorList>
    </citation>
    <scope>NUCLEOTIDE SEQUENCE</scope>
</reference>
<keyword evidence="1" id="KW-0472">Membrane</keyword>
<feature type="transmembrane region" description="Helical" evidence="1">
    <location>
        <begin position="56"/>
        <end position="80"/>
    </location>
</feature>
<sequence>METGDSDLRLICGYGLKICGGCRVSRSVGVGDRLGSWVSVGGFFCRRQLMGFGWRSLTGVGGLLVAGVGLLVVLGSRGWLPVWRRSWVGG</sequence>
<dbReference type="EMBL" id="OIVN01000369">
    <property type="protein sequence ID" value="SPC79126.1"/>
    <property type="molecule type" value="Genomic_DNA"/>
</dbReference>
<gene>
    <name evidence="2" type="ORF">FSB_LOCUS7008</name>
</gene>
<keyword evidence="1" id="KW-0812">Transmembrane</keyword>
<protein>
    <submittedName>
        <fullName evidence="2">Uncharacterized protein</fullName>
    </submittedName>
</protein>
<evidence type="ECO:0000256" key="1">
    <source>
        <dbReference type="SAM" id="Phobius"/>
    </source>
</evidence>
<evidence type="ECO:0000313" key="2">
    <source>
        <dbReference type="EMBL" id="SPC79126.1"/>
    </source>
</evidence>
<organism evidence="2">
    <name type="scientific">Fagus sylvatica</name>
    <name type="common">Beechnut</name>
    <dbReference type="NCBI Taxonomy" id="28930"/>
    <lineage>
        <taxon>Eukaryota</taxon>
        <taxon>Viridiplantae</taxon>
        <taxon>Streptophyta</taxon>
        <taxon>Embryophyta</taxon>
        <taxon>Tracheophyta</taxon>
        <taxon>Spermatophyta</taxon>
        <taxon>Magnoliopsida</taxon>
        <taxon>eudicotyledons</taxon>
        <taxon>Gunneridae</taxon>
        <taxon>Pentapetalae</taxon>
        <taxon>rosids</taxon>
        <taxon>fabids</taxon>
        <taxon>Fagales</taxon>
        <taxon>Fagaceae</taxon>
        <taxon>Fagus</taxon>
    </lineage>
</organism>
<dbReference type="AlphaFoldDB" id="A0A2N9EJR5"/>
<name>A0A2N9EJR5_FAGSY</name>
<keyword evidence="1" id="KW-1133">Transmembrane helix</keyword>